<keyword evidence="2" id="KW-1185">Reference proteome</keyword>
<sequence length="255" mass="29510">MADPQNDRDTELVEEGDIFFFYRPRVEEEDPKGRGDIQRFGMVLRPHGGEKVRLMIVGRKRLPEAEEHERHWGFVDEIADSAKDIEEDLRGGTYETKTRGQRTVPAARPAGEGVYAITLEDGQMHLSYELELPERRGDVQKELRILPQASYVLSVKNPEKGSPVYAGLREQDQPDYPDTLQEEFRGRRFDREDVELLDYEGAEFLLVGARTDPEKAYGVDLEAEHEEYKDADAIRRLHMVKSRHPVKPLFEGRWD</sequence>
<accession>A0ABT2LSA8</accession>
<reference evidence="1 2" key="1">
    <citation type="submission" date="2022-09" db="EMBL/GenBank/DDBJ databases">
        <title>Chelativorans salina sp. nov., a novel slightly halophilic bacterium isolated from a saline lake sediment enrichment.</title>
        <authorList>
            <person name="Gao L."/>
            <person name="Fang B.-Z."/>
            <person name="Li W.-J."/>
        </authorList>
    </citation>
    <scope>NUCLEOTIDE SEQUENCE [LARGE SCALE GENOMIC DNA]</scope>
    <source>
        <strain evidence="1 2">EGI FJ00035</strain>
    </source>
</reference>
<evidence type="ECO:0000313" key="2">
    <source>
        <dbReference type="Proteomes" id="UP001320831"/>
    </source>
</evidence>
<gene>
    <name evidence="1" type="ORF">N5A92_20520</name>
</gene>
<dbReference type="PANTHER" id="PTHR34776">
    <property type="entry name" value="F17F16.3 PROTEIN"/>
    <property type="match status" value="1"/>
</dbReference>
<dbReference type="PANTHER" id="PTHR34776:SF1">
    <property type="entry name" value="F17F16.3 PROTEIN"/>
    <property type="match status" value="1"/>
</dbReference>
<name>A0ABT2LSA8_9HYPH</name>
<proteinExistence type="predicted"/>
<evidence type="ECO:0000313" key="1">
    <source>
        <dbReference type="EMBL" id="MCT7377405.1"/>
    </source>
</evidence>
<dbReference type="EMBL" id="JAOCZP010000007">
    <property type="protein sequence ID" value="MCT7377405.1"/>
    <property type="molecule type" value="Genomic_DNA"/>
</dbReference>
<comment type="caution">
    <text evidence="1">The sequence shown here is derived from an EMBL/GenBank/DDBJ whole genome shotgun (WGS) entry which is preliminary data.</text>
</comment>
<organism evidence="1 2">
    <name type="scientific">Chelativorans salis</name>
    <dbReference type="NCBI Taxonomy" id="2978478"/>
    <lineage>
        <taxon>Bacteria</taxon>
        <taxon>Pseudomonadati</taxon>
        <taxon>Pseudomonadota</taxon>
        <taxon>Alphaproteobacteria</taxon>
        <taxon>Hyphomicrobiales</taxon>
        <taxon>Phyllobacteriaceae</taxon>
        <taxon>Chelativorans</taxon>
    </lineage>
</organism>
<protein>
    <submittedName>
        <fullName evidence="1">Uncharacterized protein</fullName>
    </submittedName>
</protein>
<dbReference type="RefSeq" id="WP_260905892.1">
    <property type="nucleotide sequence ID" value="NZ_JAOCZP010000007.1"/>
</dbReference>
<dbReference type="Proteomes" id="UP001320831">
    <property type="component" value="Unassembled WGS sequence"/>
</dbReference>